<dbReference type="EMBL" id="JAUMVS010000094">
    <property type="protein sequence ID" value="MDO4842112.1"/>
    <property type="molecule type" value="Genomic_DNA"/>
</dbReference>
<reference evidence="1" key="1">
    <citation type="submission" date="2023-07" db="EMBL/GenBank/DDBJ databases">
        <title>Between Cages and Wild: Unraveling the Impact of Captivity on Animal Microbiomes and Antimicrobial Resistance.</title>
        <authorList>
            <person name="Schmartz G.P."/>
            <person name="Rehner J."/>
            <person name="Schuff M.J."/>
            <person name="Becker S.L."/>
            <person name="Kravczyk M."/>
            <person name="Gurevich A."/>
            <person name="Francke R."/>
            <person name="Mueller R."/>
            <person name="Keller V."/>
            <person name="Keller A."/>
        </authorList>
    </citation>
    <scope>NUCLEOTIDE SEQUENCE</scope>
    <source>
        <strain evidence="1">S12M_St_49</strain>
    </source>
</reference>
<protein>
    <submittedName>
        <fullName evidence="1">Uncharacterized protein</fullName>
    </submittedName>
</protein>
<proteinExistence type="predicted"/>
<accession>A0AA43UB72</accession>
<organism evidence="1 2">
    <name type="scientific">Phoenicibacter congonensis</name>
    <dbReference type="NCBI Taxonomy" id="1944646"/>
    <lineage>
        <taxon>Bacteria</taxon>
        <taxon>Bacillati</taxon>
        <taxon>Actinomycetota</taxon>
        <taxon>Coriobacteriia</taxon>
        <taxon>Eggerthellales</taxon>
        <taxon>Eggerthellaceae</taxon>
        <taxon>Phoenicibacter</taxon>
    </lineage>
</organism>
<dbReference type="AlphaFoldDB" id="A0AA43UB72"/>
<comment type="caution">
    <text evidence="1">The sequence shown here is derived from an EMBL/GenBank/DDBJ whole genome shotgun (WGS) entry which is preliminary data.</text>
</comment>
<evidence type="ECO:0000313" key="2">
    <source>
        <dbReference type="Proteomes" id="UP001168575"/>
    </source>
</evidence>
<sequence>ILVDPIAGIILEDSEYFDRLEEEWEKKSWFGKLLYGFKNPVKVDESGRRYVNIPDVTDNGTGGGMIIEAKTQAKDVGDAMVDGYVDAIDDREDEVRAAGESTVDATVDGMKDAGDIHSPSKVTEEIGINLIDGLFIGLDTIETKASEFVARFSEILGKIADAARKAVETTTSEMSALGNDVTIAFSGVSSGVNAMATQVDASTSAAAGSITAFRNNAITDLSAVGASIDALAAKASALGSLQLGKIGTSMKYGSSPSWSVDFSNLFHAAEGAVIPPNREFMAVFGDQRTGTNIEAPESLIRQIVREEAGSSGNSGRLESLLEELIGTVGNIRIGDDTIGRAATRYSRAHGRAVGV</sequence>
<dbReference type="Proteomes" id="UP001168575">
    <property type="component" value="Unassembled WGS sequence"/>
</dbReference>
<feature type="non-terminal residue" evidence="1">
    <location>
        <position position="1"/>
    </location>
</feature>
<gene>
    <name evidence="1" type="ORF">Q3982_05490</name>
</gene>
<keyword evidence="2" id="KW-1185">Reference proteome</keyword>
<evidence type="ECO:0000313" key="1">
    <source>
        <dbReference type="EMBL" id="MDO4842112.1"/>
    </source>
</evidence>
<name>A0AA43UB72_9ACTN</name>